<organism evidence="1 2">
    <name type="scientific">Pleurodeles waltl</name>
    <name type="common">Iberian ribbed newt</name>
    <dbReference type="NCBI Taxonomy" id="8319"/>
    <lineage>
        <taxon>Eukaryota</taxon>
        <taxon>Metazoa</taxon>
        <taxon>Chordata</taxon>
        <taxon>Craniata</taxon>
        <taxon>Vertebrata</taxon>
        <taxon>Euteleostomi</taxon>
        <taxon>Amphibia</taxon>
        <taxon>Batrachia</taxon>
        <taxon>Caudata</taxon>
        <taxon>Salamandroidea</taxon>
        <taxon>Salamandridae</taxon>
        <taxon>Pleurodelinae</taxon>
        <taxon>Pleurodeles</taxon>
    </lineage>
</organism>
<protein>
    <submittedName>
        <fullName evidence="1">Uncharacterized protein</fullName>
    </submittedName>
</protein>
<gene>
    <name evidence="1" type="ORF">NDU88_003709</name>
</gene>
<comment type="caution">
    <text evidence="1">The sequence shown here is derived from an EMBL/GenBank/DDBJ whole genome shotgun (WGS) entry which is preliminary data.</text>
</comment>
<dbReference type="AlphaFoldDB" id="A0AAV7UEU3"/>
<name>A0AAV7UEU3_PLEWA</name>
<dbReference type="EMBL" id="JANPWB010000005">
    <property type="protein sequence ID" value="KAJ1186929.1"/>
    <property type="molecule type" value="Genomic_DNA"/>
</dbReference>
<proteinExistence type="predicted"/>
<accession>A0AAV7UEU3</accession>
<keyword evidence="2" id="KW-1185">Reference proteome</keyword>
<evidence type="ECO:0000313" key="2">
    <source>
        <dbReference type="Proteomes" id="UP001066276"/>
    </source>
</evidence>
<evidence type="ECO:0000313" key="1">
    <source>
        <dbReference type="EMBL" id="KAJ1186929.1"/>
    </source>
</evidence>
<reference evidence="1" key="1">
    <citation type="journal article" date="2022" name="bioRxiv">
        <title>Sequencing and chromosome-scale assembly of the giantPleurodeles waltlgenome.</title>
        <authorList>
            <person name="Brown T."/>
            <person name="Elewa A."/>
            <person name="Iarovenko S."/>
            <person name="Subramanian E."/>
            <person name="Araus A.J."/>
            <person name="Petzold A."/>
            <person name="Susuki M."/>
            <person name="Suzuki K.-i.T."/>
            <person name="Hayashi T."/>
            <person name="Toyoda A."/>
            <person name="Oliveira C."/>
            <person name="Osipova E."/>
            <person name="Leigh N.D."/>
            <person name="Simon A."/>
            <person name="Yun M.H."/>
        </authorList>
    </citation>
    <scope>NUCLEOTIDE SEQUENCE</scope>
    <source>
        <strain evidence="1">20211129_DDA</strain>
        <tissue evidence="1">Liver</tissue>
    </source>
</reference>
<dbReference type="Proteomes" id="UP001066276">
    <property type="component" value="Chromosome 3_1"/>
</dbReference>
<sequence length="129" mass="14073">MGADASTTRAACPSLLGTHFAGRSFFFLEGHIPPPLLTLLACCFQGLCQLGSPTTRIAVAWQHSLPRLVSCRWGSSRSAHRSGLYCGSLCVPMSPIPYVVDLYPTQLERFPSLKTSMQPIGRFTKVQNC</sequence>